<keyword evidence="11" id="KW-1185">Reference proteome</keyword>
<dbReference type="GO" id="GO:0005829">
    <property type="term" value="C:cytosol"/>
    <property type="evidence" value="ECO:0007669"/>
    <property type="project" value="TreeGrafter"/>
</dbReference>
<feature type="binding site" evidence="6">
    <location>
        <position position="181"/>
    </location>
    <ligand>
        <name>substrate</name>
    </ligand>
</feature>
<feature type="compositionally biased region" description="Basic and acidic residues" evidence="8">
    <location>
        <begin position="252"/>
        <end position="261"/>
    </location>
</feature>
<feature type="binding site" evidence="6">
    <location>
        <position position="238"/>
    </location>
    <ligand>
        <name>a divalent metal cation</name>
        <dbReference type="ChEBI" id="CHEBI:60240"/>
        <label>1</label>
    </ligand>
</feature>
<dbReference type="InterPro" id="IPR002467">
    <property type="entry name" value="Pept_M24A_MAP1"/>
</dbReference>
<dbReference type="CDD" id="cd01086">
    <property type="entry name" value="MetAP1"/>
    <property type="match status" value="1"/>
</dbReference>
<dbReference type="EC" id="3.4.11.18" evidence="6 7"/>
<dbReference type="InterPro" id="IPR000994">
    <property type="entry name" value="Pept_M24"/>
</dbReference>
<feature type="binding site" evidence="6">
    <location>
        <position position="238"/>
    </location>
    <ligand>
        <name>a divalent metal cation</name>
        <dbReference type="ChEBI" id="CHEBI:60240"/>
        <label>2</label>
        <note>catalytic</note>
    </ligand>
</feature>
<keyword evidence="3 6" id="KW-0645">Protease</keyword>
<dbReference type="GO" id="GO:0070006">
    <property type="term" value="F:metalloaminopeptidase activity"/>
    <property type="evidence" value="ECO:0007669"/>
    <property type="project" value="UniProtKB-UniRule"/>
</dbReference>
<comment type="cofactor">
    <cofactor evidence="6">
        <name>Co(2+)</name>
        <dbReference type="ChEBI" id="CHEBI:48828"/>
    </cofactor>
    <cofactor evidence="6">
        <name>Zn(2+)</name>
        <dbReference type="ChEBI" id="CHEBI:29105"/>
    </cofactor>
    <cofactor evidence="6">
        <name>Mn(2+)</name>
        <dbReference type="ChEBI" id="CHEBI:29035"/>
    </cofactor>
    <cofactor evidence="6">
        <name>Fe(2+)</name>
        <dbReference type="ChEBI" id="CHEBI:29033"/>
    </cofactor>
    <text evidence="6">Binds 2 divalent metal cations per subunit. Has a high-affinity and a low affinity metal-binding site. The true nature of the physiological cofactor is under debate. The enzyme is active with cobalt, zinc, manganese or divalent iron ions. Most likely, methionine aminopeptidases function as mononuclear Fe(2+)-metalloproteases under physiological conditions, and the catalytically relevant metal-binding site has been assigned to the histidine-containing high-affinity site.</text>
</comment>
<proteinExistence type="inferred from homology"/>
<feature type="region of interest" description="Disordered" evidence="8">
    <location>
        <begin position="251"/>
        <end position="274"/>
    </location>
</feature>
<keyword evidence="5 6" id="KW-0378">Hydrolase</keyword>
<feature type="binding site" evidence="6">
    <location>
        <position position="207"/>
    </location>
    <ligand>
        <name>a divalent metal cation</name>
        <dbReference type="ChEBI" id="CHEBI:60240"/>
        <label>2</label>
        <note>catalytic</note>
    </ligand>
</feature>
<feature type="binding site" evidence="6">
    <location>
        <position position="111"/>
    </location>
    <ligand>
        <name>a divalent metal cation</name>
        <dbReference type="ChEBI" id="CHEBI:60240"/>
        <label>1</label>
    </ligand>
</feature>
<feature type="binding site" evidence="6">
    <location>
        <position position="111"/>
    </location>
    <ligand>
        <name>a divalent metal cation</name>
        <dbReference type="ChEBI" id="CHEBI:60240"/>
        <label>2</label>
        <note>catalytic</note>
    </ligand>
</feature>
<dbReference type="InterPro" id="IPR036005">
    <property type="entry name" value="Creatinase/aminopeptidase-like"/>
</dbReference>
<evidence type="ECO:0000256" key="1">
    <source>
        <dbReference type="ARBA" id="ARBA00002521"/>
    </source>
</evidence>
<keyword evidence="4 6" id="KW-0479">Metal-binding</keyword>
<dbReference type="GO" id="GO:0006508">
    <property type="term" value="P:proteolysis"/>
    <property type="evidence" value="ECO:0007669"/>
    <property type="project" value="UniProtKB-KW"/>
</dbReference>
<protein>
    <recommendedName>
        <fullName evidence="6 7">Methionine aminopeptidase</fullName>
        <shortName evidence="6">MAP</shortName>
        <shortName evidence="6">MetAP</shortName>
        <ecNumber evidence="6 7">3.4.11.18</ecNumber>
    </recommendedName>
    <alternativeName>
        <fullName evidence="6">Peptidase M</fullName>
    </alternativeName>
</protein>
<dbReference type="Gene3D" id="3.90.230.10">
    <property type="entry name" value="Creatinase/methionine aminopeptidase superfamily"/>
    <property type="match status" value="1"/>
</dbReference>
<gene>
    <name evidence="6" type="primary">map</name>
    <name evidence="10" type="ORF">GA0074695_5220</name>
</gene>
<comment type="function">
    <text evidence="1 6">Removes the N-terminal methionine from nascent proteins. The N-terminal methionine is often cleaved when the second residue in the primary sequence is small and uncharged (Met-Ala-, Cys, Gly, Pro, Ser, Thr, or Val). Requires deformylation of the N(alpha)-formylated initiator methionine before it can be hydrolyzed.</text>
</comment>
<feature type="binding site" evidence="6">
    <location>
        <position position="100"/>
    </location>
    <ligand>
        <name>a divalent metal cation</name>
        <dbReference type="ChEBI" id="CHEBI:60240"/>
        <label>1</label>
    </ligand>
</feature>
<dbReference type="EMBL" id="LT607411">
    <property type="protein sequence ID" value="SCF29109.1"/>
    <property type="molecule type" value="Genomic_DNA"/>
</dbReference>
<organism evidence="10 11">
    <name type="scientific">Micromonospora viridifaciens</name>
    <dbReference type="NCBI Taxonomy" id="1881"/>
    <lineage>
        <taxon>Bacteria</taxon>
        <taxon>Bacillati</taxon>
        <taxon>Actinomycetota</taxon>
        <taxon>Actinomycetes</taxon>
        <taxon>Micromonosporales</taxon>
        <taxon>Micromonosporaceae</taxon>
        <taxon>Micromonospora</taxon>
    </lineage>
</organism>
<dbReference type="GO" id="GO:0046872">
    <property type="term" value="F:metal ion binding"/>
    <property type="evidence" value="ECO:0007669"/>
    <property type="project" value="UniProtKB-UniRule"/>
</dbReference>
<feature type="binding site" evidence="6">
    <location>
        <position position="174"/>
    </location>
    <ligand>
        <name>a divalent metal cation</name>
        <dbReference type="ChEBI" id="CHEBI:60240"/>
        <label>2</label>
        <note>catalytic</note>
    </ligand>
</feature>
<dbReference type="SUPFAM" id="SSF55920">
    <property type="entry name" value="Creatinase/aminopeptidase"/>
    <property type="match status" value="1"/>
</dbReference>
<evidence type="ECO:0000256" key="6">
    <source>
        <dbReference type="HAMAP-Rule" id="MF_01974"/>
    </source>
</evidence>
<feature type="domain" description="Peptidase M24" evidence="9">
    <location>
        <begin position="12"/>
        <end position="245"/>
    </location>
</feature>
<dbReference type="PANTHER" id="PTHR43330:SF27">
    <property type="entry name" value="METHIONINE AMINOPEPTIDASE"/>
    <property type="match status" value="1"/>
</dbReference>
<evidence type="ECO:0000313" key="11">
    <source>
        <dbReference type="Proteomes" id="UP000198242"/>
    </source>
</evidence>
<dbReference type="HAMAP" id="MF_01974">
    <property type="entry name" value="MetAP_1"/>
    <property type="match status" value="1"/>
</dbReference>
<comment type="subunit">
    <text evidence="6">Monomer.</text>
</comment>
<evidence type="ECO:0000256" key="4">
    <source>
        <dbReference type="ARBA" id="ARBA00022723"/>
    </source>
</evidence>
<dbReference type="RefSeq" id="WP_089008592.1">
    <property type="nucleotide sequence ID" value="NZ_LT607411.1"/>
</dbReference>
<dbReference type="Pfam" id="PF00557">
    <property type="entry name" value="Peptidase_M24"/>
    <property type="match status" value="1"/>
</dbReference>
<dbReference type="AlphaFoldDB" id="A0A1C4Z813"/>
<keyword evidence="2 6" id="KW-0031">Aminopeptidase</keyword>
<feature type="binding site" evidence="6">
    <location>
        <position position="83"/>
    </location>
    <ligand>
        <name>substrate</name>
    </ligand>
</feature>
<dbReference type="PRINTS" id="PR00599">
    <property type="entry name" value="MAPEPTIDASE"/>
</dbReference>
<evidence type="ECO:0000256" key="8">
    <source>
        <dbReference type="SAM" id="MobiDB-lite"/>
    </source>
</evidence>
<evidence type="ECO:0000256" key="3">
    <source>
        <dbReference type="ARBA" id="ARBA00022670"/>
    </source>
</evidence>
<reference evidence="11" key="1">
    <citation type="submission" date="2016-06" db="EMBL/GenBank/DDBJ databases">
        <authorList>
            <person name="Varghese N."/>
            <person name="Submissions Spin"/>
        </authorList>
    </citation>
    <scope>NUCLEOTIDE SEQUENCE [LARGE SCALE GENOMIC DNA]</scope>
    <source>
        <strain evidence="11">DSM 43909</strain>
    </source>
</reference>
<sequence>MIELKTPAEIQRMHVAGRFVAEVLSEVGRLADVGVNLLDLEHHVRGMIKRSGAKSCYWDYAPSFGRGPFRNVICLSVNDAVLHGLPHDYTLRDGDVLSADLAVSVDGWVADSARTVVVGTAAEEDLRIIRATEEALEAAIEVARPGNRLGDISAAIWAVAHDYGYPVNTEFGGHGLGRTMHEEPHVSNKGRAGRGLTLRPGLTLALEPWFARTTDRIVYDADGWTIRSADGSRTAHSEHTVAITEDAPLVLTRRESEDPARRGGSATRLSTTDA</sequence>
<accession>A0A1C4Z813</accession>
<comment type="catalytic activity">
    <reaction evidence="6 7">
        <text>Release of N-terminal amino acids, preferentially methionine, from peptides and arylamides.</text>
        <dbReference type="EC" id="3.4.11.18"/>
    </reaction>
</comment>
<dbReference type="GO" id="GO:0004239">
    <property type="term" value="F:initiator methionyl aminopeptidase activity"/>
    <property type="evidence" value="ECO:0007669"/>
    <property type="project" value="UniProtKB-UniRule"/>
</dbReference>
<name>A0A1C4Z813_MICVI</name>
<evidence type="ECO:0000256" key="7">
    <source>
        <dbReference type="RuleBase" id="RU003653"/>
    </source>
</evidence>
<evidence type="ECO:0000256" key="2">
    <source>
        <dbReference type="ARBA" id="ARBA00022438"/>
    </source>
</evidence>
<evidence type="ECO:0000313" key="10">
    <source>
        <dbReference type="EMBL" id="SCF29109.1"/>
    </source>
</evidence>
<dbReference type="NCBIfam" id="TIGR00500">
    <property type="entry name" value="met_pdase_I"/>
    <property type="match status" value="1"/>
</dbReference>
<dbReference type="PANTHER" id="PTHR43330">
    <property type="entry name" value="METHIONINE AMINOPEPTIDASE"/>
    <property type="match status" value="1"/>
</dbReference>
<evidence type="ECO:0000259" key="9">
    <source>
        <dbReference type="Pfam" id="PF00557"/>
    </source>
</evidence>
<comment type="similarity">
    <text evidence="6">Belongs to the peptidase M24A family. Methionine aminopeptidase type 1 subfamily.</text>
</comment>
<dbReference type="InterPro" id="IPR001714">
    <property type="entry name" value="Pept_M24_MAP"/>
</dbReference>
<evidence type="ECO:0000256" key="5">
    <source>
        <dbReference type="ARBA" id="ARBA00022801"/>
    </source>
</evidence>
<dbReference type="OrthoDB" id="9802055at2"/>
<dbReference type="Proteomes" id="UP000198242">
    <property type="component" value="Chromosome I"/>
</dbReference>